<protein>
    <recommendedName>
        <fullName evidence="8">RING-type domain-containing protein</fullName>
    </recommendedName>
</protein>
<comment type="pathway">
    <text evidence="1">Protein modification; protein ubiquitination.</text>
</comment>
<keyword evidence="3" id="KW-0479">Metal-binding</keyword>
<evidence type="ECO:0000259" key="8">
    <source>
        <dbReference type="PROSITE" id="PS51873"/>
    </source>
</evidence>
<dbReference type="GO" id="GO:0008270">
    <property type="term" value="F:zinc ion binding"/>
    <property type="evidence" value="ECO:0007669"/>
    <property type="project" value="UniProtKB-KW"/>
</dbReference>
<organism evidence="10 11">
    <name type="scientific">Didymodactylos carnosus</name>
    <dbReference type="NCBI Taxonomy" id="1234261"/>
    <lineage>
        <taxon>Eukaryota</taxon>
        <taxon>Metazoa</taxon>
        <taxon>Spiralia</taxon>
        <taxon>Gnathifera</taxon>
        <taxon>Rotifera</taxon>
        <taxon>Eurotatoria</taxon>
        <taxon>Bdelloidea</taxon>
        <taxon>Philodinida</taxon>
        <taxon>Philodinidae</taxon>
        <taxon>Didymodactylos</taxon>
    </lineage>
</organism>
<keyword evidence="6" id="KW-0833">Ubl conjugation pathway</keyword>
<dbReference type="GO" id="GO:0016740">
    <property type="term" value="F:transferase activity"/>
    <property type="evidence" value="ECO:0007669"/>
    <property type="project" value="UniProtKB-KW"/>
</dbReference>
<evidence type="ECO:0000256" key="5">
    <source>
        <dbReference type="ARBA" id="ARBA00022771"/>
    </source>
</evidence>
<dbReference type="PROSITE" id="PS51873">
    <property type="entry name" value="TRIAD"/>
    <property type="match status" value="1"/>
</dbReference>
<dbReference type="PANTHER" id="PTHR22770">
    <property type="entry name" value="UBIQUITIN CONJUGATING ENZYME 7 INTERACTING PROTEIN-RELATED"/>
    <property type="match status" value="1"/>
</dbReference>
<evidence type="ECO:0000256" key="2">
    <source>
        <dbReference type="ARBA" id="ARBA00022679"/>
    </source>
</evidence>
<dbReference type="EMBL" id="CAJOBA010028920">
    <property type="protein sequence ID" value="CAF3948005.1"/>
    <property type="molecule type" value="Genomic_DNA"/>
</dbReference>
<dbReference type="EMBL" id="CAJNOK010011694">
    <property type="protein sequence ID" value="CAF1146192.1"/>
    <property type="molecule type" value="Genomic_DNA"/>
</dbReference>
<dbReference type="Proteomes" id="UP000677228">
    <property type="component" value="Unassembled WGS sequence"/>
</dbReference>
<feature type="domain" description="RING-type" evidence="8">
    <location>
        <begin position="35"/>
        <end position="260"/>
    </location>
</feature>
<keyword evidence="4" id="KW-0677">Repeat</keyword>
<dbReference type="SUPFAM" id="SSF57850">
    <property type="entry name" value="RING/U-box"/>
    <property type="match status" value="1"/>
</dbReference>
<dbReference type="InterPro" id="IPR044066">
    <property type="entry name" value="TRIAD_supradom"/>
</dbReference>
<gene>
    <name evidence="9" type="ORF">OVA965_LOCUS21371</name>
    <name evidence="10" type="ORF">TMI583_LOCUS22013</name>
</gene>
<dbReference type="AlphaFoldDB" id="A0A8S2MEC1"/>
<dbReference type="PANTHER" id="PTHR22770:SF47">
    <property type="entry name" value="E3 UBIQUITIN-PROTEIN LIGASE RNF216"/>
    <property type="match status" value="1"/>
</dbReference>
<evidence type="ECO:0000256" key="6">
    <source>
        <dbReference type="ARBA" id="ARBA00022786"/>
    </source>
</evidence>
<evidence type="ECO:0000313" key="10">
    <source>
        <dbReference type="EMBL" id="CAF3948005.1"/>
    </source>
</evidence>
<reference evidence="10" key="1">
    <citation type="submission" date="2021-02" db="EMBL/GenBank/DDBJ databases">
        <authorList>
            <person name="Nowell W R."/>
        </authorList>
    </citation>
    <scope>NUCLEOTIDE SEQUENCE</scope>
</reference>
<dbReference type="Proteomes" id="UP000682733">
    <property type="component" value="Unassembled WGS sequence"/>
</dbReference>
<accession>A0A8S2MEC1</accession>
<keyword evidence="5" id="KW-0863">Zinc-finger</keyword>
<sequence>MACNSMNHTPTDPSLGSEVIQENEIKIPLPAQQVEILLCCICSTELNEDNKALYCPKNHRYCLDCTKNATTLLFSEPLIHHPLKCGVCALPFDKSLIEKQLETQFEQYQSLMVTLFWSTDCLNQNEHFVHCPFCNYIEIHSNCNDDILLYCQHENCSKISCMICLHESTTSDDDLSWHRKCLELKYSKHLIDDAIEQGSKQKCKKCGLAGVKDNACTHMVCEVCAELWCYICGQSEEDCDGDEGTLSSHNIDWQTNSKRCPMYFNNIHEVDNRWPDDDSDCLEYFHRYRTLSLLHNVYEQLGEYAIEELNEHFHSIDSCGYSMSEIKEFENSVLIDYENQHLKPNDDNY</sequence>
<name>A0A8S2MEC1_9BILA</name>
<evidence type="ECO:0000256" key="4">
    <source>
        <dbReference type="ARBA" id="ARBA00022737"/>
    </source>
</evidence>
<proteinExistence type="predicted"/>
<dbReference type="InterPro" id="IPR051628">
    <property type="entry name" value="LUBAC_E3_Ligases"/>
</dbReference>
<evidence type="ECO:0000256" key="1">
    <source>
        <dbReference type="ARBA" id="ARBA00004906"/>
    </source>
</evidence>
<evidence type="ECO:0000256" key="3">
    <source>
        <dbReference type="ARBA" id="ARBA00022723"/>
    </source>
</evidence>
<evidence type="ECO:0000256" key="7">
    <source>
        <dbReference type="ARBA" id="ARBA00022833"/>
    </source>
</evidence>
<evidence type="ECO:0000313" key="9">
    <source>
        <dbReference type="EMBL" id="CAF1146192.1"/>
    </source>
</evidence>
<comment type="caution">
    <text evidence="10">The sequence shown here is derived from an EMBL/GenBank/DDBJ whole genome shotgun (WGS) entry which is preliminary data.</text>
</comment>
<keyword evidence="2" id="KW-0808">Transferase</keyword>
<evidence type="ECO:0000313" key="11">
    <source>
        <dbReference type="Proteomes" id="UP000682733"/>
    </source>
</evidence>
<keyword evidence="7" id="KW-0862">Zinc</keyword>